<dbReference type="Pfam" id="PF14238">
    <property type="entry name" value="DUF4340"/>
    <property type="match status" value="1"/>
</dbReference>
<dbReference type="STRING" id="937334.SAMN05444406_11231"/>
<dbReference type="RefSeq" id="WP_177206109.1">
    <property type="nucleotide sequence ID" value="NZ_FOXR01000012.1"/>
</dbReference>
<dbReference type="EMBL" id="FOXR01000012">
    <property type="protein sequence ID" value="SFQ09886.1"/>
    <property type="molecule type" value="Genomic_DNA"/>
</dbReference>
<accession>A0A1I5VSA8</accession>
<dbReference type="Proteomes" id="UP000198577">
    <property type="component" value="Unassembled WGS sequence"/>
</dbReference>
<keyword evidence="1" id="KW-0472">Membrane</keyword>
<dbReference type="InterPro" id="IPR025641">
    <property type="entry name" value="DUF4340"/>
</dbReference>
<feature type="transmembrane region" description="Helical" evidence="1">
    <location>
        <begin position="7"/>
        <end position="25"/>
    </location>
</feature>
<protein>
    <recommendedName>
        <fullName evidence="2">DUF4340 domain-containing protein</fullName>
    </recommendedName>
</protein>
<keyword evidence="1" id="KW-0812">Transmembrane</keyword>
<gene>
    <name evidence="3" type="ORF">SAMN05444406_11231</name>
</gene>
<reference evidence="3 4" key="1">
    <citation type="submission" date="2016-10" db="EMBL/GenBank/DDBJ databases">
        <authorList>
            <person name="de Groot N.N."/>
        </authorList>
    </citation>
    <scope>NUCLEOTIDE SEQUENCE [LARGE SCALE GENOMIC DNA]</scope>
    <source>
        <strain evidence="3 4">DSM 20678</strain>
    </source>
</reference>
<dbReference type="AlphaFoldDB" id="A0A1I5VSA8"/>
<name>A0A1I5VSA8_9FIRM</name>
<proteinExistence type="predicted"/>
<organism evidence="3 4">
    <name type="scientific">Caldicoprobacter faecalis</name>
    <dbReference type="NCBI Taxonomy" id="937334"/>
    <lineage>
        <taxon>Bacteria</taxon>
        <taxon>Bacillati</taxon>
        <taxon>Bacillota</taxon>
        <taxon>Clostridia</taxon>
        <taxon>Caldicoprobacterales</taxon>
        <taxon>Caldicoprobacteraceae</taxon>
        <taxon>Caldicoprobacter</taxon>
    </lineage>
</organism>
<evidence type="ECO:0000259" key="2">
    <source>
        <dbReference type="Pfam" id="PF14238"/>
    </source>
</evidence>
<evidence type="ECO:0000313" key="3">
    <source>
        <dbReference type="EMBL" id="SFQ09886.1"/>
    </source>
</evidence>
<evidence type="ECO:0000256" key="1">
    <source>
        <dbReference type="SAM" id="Phobius"/>
    </source>
</evidence>
<sequence>MKKRQRSIIALVVVLAVLVGAYFYVSNRPKKQAEDNKTIEICKVPKEDIVKMVLESRDGTTLTFEKKDDKWTVDYPHPVILDQTSVDDIAYSFASLYAERIIDENPKDLSVYGLDKPAVVARAFLKDGTQKVLYLGNKTPAGNTYYLMAEGDPKVYSVWMNHGEHFSYKLSDVREKDLTEINTQELTYLKIAKKGKSTIEIERNDEQSKDEAQFGLSLWRMTQPYNEPMGVSSDKFQKVLDGISSLTSNAIKEFVEDNPQDLSKYGLDDPVAELIVKDKENTLHLYFGKDTDDGKSVYFKTADVNSVYTMEKSKTELLDTKPFDIVDKFAYIVNIDNVDKIIVEGRGKTHVLTITRQTKKAEKEGEEDEVIATYMVDGKEVEEKPFKKFYQSLIGILVDAEIDREMAEENPEVKTTFFLNKGSRREVHVNYVPYDNDFYAVFRSGKAEFVVSRSQVNKMLDDLEALIRGDLVKDE</sequence>
<feature type="domain" description="DUF4340" evidence="2">
    <location>
        <begin position="71"/>
        <end position="250"/>
    </location>
</feature>
<keyword evidence="4" id="KW-1185">Reference proteome</keyword>
<keyword evidence="1" id="KW-1133">Transmembrane helix</keyword>
<evidence type="ECO:0000313" key="4">
    <source>
        <dbReference type="Proteomes" id="UP000198577"/>
    </source>
</evidence>